<dbReference type="EMBL" id="HBUE01003627">
    <property type="protein sequence ID" value="CAG6444806.1"/>
    <property type="molecule type" value="Transcribed_RNA"/>
</dbReference>
<organism evidence="1">
    <name type="scientific">Culex pipiens</name>
    <name type="common">House mosquito</name>
    <dbReference type="NCBI Taxonomy" id="7175"/>
    <lineage>
        <taxon>Eukaryota</taxon>
        <taxon>Metazoa</taxon>
        <taxon>Ecdysozoa</taxon>
        <taxon>Arthropoda</taxon>
        <taxon>Hexapoda</taxon>
        <taxon>Insecta</taxon>
        <taxon>Pterygota</taxon>
        <taxon>Neoptera</taxon>
        <taxon>Endopterygota</taxon>
        <taxon>Diptera</taxon>
        <taxon>Nematocera</taxon>
        <taxon>Culicoidea</taxon>
        <taxon>Culicidae</taxon>
        <taxon>Culicinae</taxon>
        <taxon>Culicini</taxon>
        <taxon>Culex</taxon>
        <taxon>Culex</taxon>
    </lineage>
</organism>
<evidence type="ECO:0000313" key="1">
    <source>
        <dbReference type="EMBL" id="CAG6444809.1"/>
    </source>
</evidence>
<name>A0A8D8ET54_CULPI</name>
<protein>
    <submittedName>
        <fullName evidence="1">(northern house mosquito) hypothetical protein</fullName>
    </submittedName>
</protein>
<dbReference type="EMBL" id="HBUE01003630">
    <property type="protein sequence ID" value="CAG6444809.1"/>
    <property type="molecule type" value="Transcribed_RNA"/>
</dbReference>
<accession>A0A8D8ET54</accession>
<dbReference type="AlphaFoldDB" id="A0A8D8ET54"/>
<dbReference type="EMBL" id="HBUE01177352">
    <property type="protein sequence ID" value="CAG6518445.1"/>
    <property type="molecule type" value="Transcribed_RNA"/>
</dbReference>
<sequence>MKWRVPPSPKTKPPTEHPAELMTTSWLHLRKPLRTIHLLASLRYWRTLRSPTINHGITTLLQQTTGNVSSVKISKTIPCIVTVKNAIRYVKVCFHRVQN</sequence>
<reference evidence="1" key="1">
    <citation type="submission" date="2021-05" db="EMBL/GenBank/DDBJ databases">
        <authorList>
            <person name="Alioto T."/>
            <person name="Alioto T."/>
            <person name="Gomez Garrido J."/>
        </authorList>
    </citation>
    <scope>NUCLEOTIDE SEQUENCE</scope>
</reference>
<dbReference type="EMBL" id="HBUE01282889">
    <property type="protein sequence ID" value="CAG6569978.1"/>
    <property type="molecule type" value="Transcribed_RNA"/>
</dbReference>
<proteinExistence type="predicted"/>